<feature type="domain" description="Helicase ATP-binding" evidence="14">
    <location>
        <begin position="362"/>
        <end position="569"/>
    </location>
</feature>
<comment type="function">
    <text evidence="9">ATP-dependent RNA helicase which is a subunit of the eIF4F complex involved in cap recognition and is required for mRNA binding to ribosome. In the current model of translation initiation, eIF4A unwinds RNA secondary structures in the 5'-UTR of mRNAs which is necessary to allow efficient binding of the small ribosomal subunit, and subsequent scanning for the initiator codon.</text>
</comment>
<dbReference type="PROSITE" id="PS00039">
    <property type="entry name" value="DEAD_ATP_HELICASE"/>
    <property type="match status" value="1"/>
</dbReference>
<feature type="compositionally biased region" description="Acidic residues" evidence="13">
    <location>
        <begin position="682"/>
        <end position="707"/>
    </location>
</feature>
<dbReference type="GO" id="GO:0005524">
    <property type="term" value="F:ATP binding"/>
    <property type="evidence" value="ECO:0007669"/>
    <property type="project" value="UniProtKB-UniRule"/>
</dbReference>
<dbReference type="GO" id="GO:0003724">
    <property type="term" value="F:RNA helicase activity"/>
    <property type="evidence" value="ECO:0007669"/>
    <property type="project" value="UniProtKB-EC"/>
</dbReference>
<sequence>MIHDSAPTPLSLLLARWRSEAAREREREEAAAPPWMWGRCSAISPSTTSFVSAPRCSSSSVVLGSSATSHTYPFVAIQSGADTHTHTQRSKISPTHTHTPSHTQTQSQTHRGIMTFKKTTFKQRIRKNDMKQRHQIGAGLRKRMGAARRNYNRYDSVDDSARPMEMIVSEIAEGTAVPSQEACLDPRSLTDLLLRPAAAVSASAGTTAATSSDTAHASVPRSGGHGAASRPQKALALASAPLAAERVLPSQPLAADDPLALPDTRVFEEEERQQRLAREVAARQNENKNLYRHSGQAYLFWERVGLHPALLQALRELRFTHPTPVQEEVLPTVLASGNAELAKQLGAPKDKKSKKQKRAGDGAASNAGQDVVVSAETGSGKTLVFALPILQDLLTTLDKAGSGLETPSSSSCDAATAAKEARAAAWAARQSRIMHALIVSPTRELALQIDAAIRQLTKFAPQVVVGCVVGGMAQERQQRVLNRHPHILICTPGRLWDLVQKNEGCYLGHSISRRLHYVVLDEADKMLQSGRFEELQTLLERIHCDVLPAGFVQEREEGAEAGEMAVESGRWDPVTETFIAFGKEGDANAAKEEEEEGEDKAAELAVKAKKKSKKRARDADDDEAAAATAPSTRKTTTGAKAKAKRKEGKRAAPEEAAPAAPKRKKAKKAAKQTASAAKTVDYDDDDEEDGDDAAVTEEEEDAEEAEEGVGASMDRAAGLGEPRQRKDVPQSIPMPPEPAVDHRVITYVTSATLSLQTNYERRDFSARKSVIRTSNADVLNKVLQQLEIKPSNAQVFSLAESANVAARINETYLRCPENSKDLYLYYFLKTYPDDRAIVFVNAISMLRRLVKLLEVLGIAVVGLHASMQQRQRLKFIDKFKQGSIRVLVATDVASRGLDIDGLKYVVHYQVPRTTDAYIHRCGRTARCGGTGLSVLLVNAQEHMSFRKLMESLGRKESEVETFAVQPTIVHQLHSHLRIAWQVDKLQKEIGKARASNQWVNRMTKEADLETDDMYDDVADAESREKLKAIRILQRELQLLAKKFTGQYGGKGAFRTSASAIGAKQAEQKLKERADRQTIRVVSKEKRQGMKKRKQ</sequence>
<dbReference type="Pfam" id="PF00270">
    <property type="entry name" value="DEAD"/>
    <property type="match status" value="1"/>
</dbReference>
<evidence type="ECO:0000256" key="6">
    <source>
        <dbReference type="ARBA" id="ARBA00022884"/>
    </source>
</evidence>
<feature type="compositionally biased region" description="Basic residues" evidence="13">
    <location>
        <begin position="661"/>
        <end position="670"/>
    </location>
</feature>
<feature type="region of interest" description="Disordered" evidence="13">
    <location>
        <begin position="83"/>
        <end position="109"/>
    </location>
</feature>
<dbReference type="AlphaFoldDB" id="A0AAW0F5T5"/>
<dbReference type="PROSITE" id="PS51192">
    <property type="entry name" value="HELICASE_ATP_BIND_1"/>
    <property type="match status" value="1"/>
</dbReference>
<comment type="subunit">
    <text evidence="10">eIF4F is a multi-subunit complex, the composition of which varies with external and internal environmental conditions. It is composed of at least EIF4A, EIF4E and EIF4G.</text>
</comment>
<accession>A0AAW0F5T5</accession>
<evidence type="ECO:0000256" key="2">
    <source>
        <dbReference type="ARBA" id="ARBA00022741"/>
    </source>
</evidence>
<feature type="compositionally biased region" description="Low complexity" evidence="13">
    <location>
        <begin position="205"/>
        <end position="218"/>
    </location>
</feature>
<keyword evidence="3 12" id="KW-0378">Hydrolase</keyword>
<comment type="catalytic activity">
    <reaction evidence="12">
        <text>ATP + H2O = ADP + phosphate + H(+)</text>
        <dbReference type="Rhea" id="RHEA:13065"/>
        <dbReference type="ChEBI" id="CHEBI:15377"/>
        <dbReference type="ChEBI" id="CHEBI:15378"/>
        <dbReference type="ChEBI" id="CHEBI:30616"/>
        <dbReference type="ChEBI" id="CHEBI:43474"/>
        <dbReference type="ChEBI" id="CHEBI:456216"/>
        <dbReference type="EC" id="3.6.4.13"/>
    </reaction>
</comment>
<dbReference type="Pfam" id="PF00271">
    <property type="entry name" value="Helicase_C"/>
    <property type="match status" value="1"/>
</dbReference>
<comment type="function">
    <text evidence="12">RNA helicase.</text>
</comment>
<reference evidence="17 18" key="1">
    <citation type="journal article" date="2021" name="MBio">
        <title>A New Model Trypanosomatid, Novymonas esmeraldas: Genomic Perception of Its 'Candidatus Pandoraea novymonadis' Endosymbiont.</title>
        <authorList>
            <person name="Zakharova A."/>
            <person name="Saura A."/>
            <person name="Butenko A."/>
            <person name="Podesvova L."/>
            <person name="Warmusova S."/>
            <person name="Kostygov A.Y."/>
            <person name="Nenarokova A."/>
            <person name="Lukes J."/>
            <person name="Opperdoes F.R."/>
            <person name="Yurchenko V."/>
        </authorList>
    </citation>
    <scope>NUCLEOTIDE SEQUENCE [LARGE SCALE GENOMIC DNA]</scope>
    <source>
        <strain evidence="17 18">E262AT.01</strain>
    </source>
</reference>
<evidence type="ECO:0000259" key="14">
    <source>
        <dbReference type="PROSITE" id="PS51192"/>
    </source>
</evidence>
<dbReference type="GO" id="GO:0016787">
    <property type="term" value="F:hydrolase activity"/>
    <property type="evidence" value="ECO:0007669"/>
    <property type="project" value="UniProtKB-KW"/>
</dbReference>
<dbReference type="CDD" id="cd18787">
    <property type="entry name" value="SF2_C_DEAD"/>
    <property type="match status" value="1"/>
</dbReference>
<dbReference type="FunFam" id="3.40.50.300:FF:002638">
    <property type="entry name" value="ATP-dependent RNA helicase-like protein"/>
    <property type="match status" value="1"/>
</dbReference>
<evidence type="ECO:0000256" key="7">
    <source>
        <dbReference type="ARBA" id="ARBA00022917"/>
    </source>
</evidence>
<keyword evidence="6 12" id="KW-0694">RNA-binding</keyword>
<organism evidence="17 18">
    <name type="scientific">Novymonas esmeraldas</name>
    <dbReference type="NCBI Taxonomy" id="1808958"/>
    <lineage>
        <taxon>Eukaryota</taxon>
        <taxon>Discoba</taxon>
        <taxon>Euglenozoa</taxon>
        <taxon>Kinetoplastea</taxon>
        <taxon>Metakinetoplastina</taxon>
        <taxon>Trypanosomatida</taxon>
        <taxon>Trypanosomatidae</taxon>
        <taxon>Novymonas</taxon>
    </lineage>
</organism>
<evidence type="ECO:0000256" key="1">
    <source>
        <dbReference type="ARBA" id="ARBA00022540"/>
    </source>
</evidence>
<dbReference type="Gene3D" id="3.40.50.300">
    <property type="entry name" value="P-loop containing nucleotide triphosphate hydrolases"/>
    <property type="match status" value="2"/>
</dbReference>
<comment type="similarity">
    <text evidence="8">Belongs to the DEAD box helicase family. eIF4A subfamily.</text>
</comment>
<dbReference type="GO" id="GO:0003743">
    <property type="term" value="F:translation initiation factor activity"/>
    <property type="evidence" value="ECO:0007669"/>
    <property type="project" value="UniProtKB-KW"/>
</dbReference>
<evidence type="ECO:0000256" key="3">
    <source>
        <dbReference type="ARBA" id="ARBA00022801"/>
    </source>
</evidence>
<keyword evidence="2 12" id="KW-0547">Nucleotide-binding</keyword>
<evidence type="ECO:0000256" key="13">
    <source>
        <dbReference type="SAM" id="MobiDB-lite"/>
    </source>
</evidence>
<keyword evidence="5 12" id="KW-0067">ATP-binding</keyword>
<keyword evidence="4 12" id="KW-0347">Helicase</keyword>
<feature type="compositionally biased region" description="Low complexity" evidence="13">
    <location>
        <begin position="625"/>
        <end position="640"/>
    </location>
</feature>
<evidence type="ECO:0000256" key="8">
    <source>
        <dbReference type="ARBA" id="ARBA00024352"/>
    </source>
</evidence>
<evidence type="ECO:0000256" key="10">
    <source>
        <dbReference type="ARBA" id="ARBA00025917"/>
    </source>
</evidence>
<dbReference type="SUPFAM" id="SSF52540">
    <property type="entry name" value="P-loop containing nucleoside triphosphate hydrolases"/>
    <property type="match status" value="1"/>
</dbReference>
<dbReference type="InterPro" id="IPR011545">
    <property type="entry name" value="DEAD/DEAH_box_helicase_dom"/>
</dbReference>
<feature type="region of interest" description="Disordered" evidence="13">
    <location>
        <begin position="343"/>
        <end position="368"/>
    </location>
</feature>
<protein>
    <recommendedName>
        <fullName evidence="12">ATP-dependent RNA helicase</fullName>
        <ecNumber evidence="12">3.6.4.13</ecNumber>
    </recommendedName>
</protein>
<name>A0AAW0F5T5_9TRYP</name>
<feature type="compositionally biased region" description="Basic and acidic residues" evidence="13">
    <location>
        <begin position="1065"/>
        <end position="1087"/>
    </location>
</feature>
<dbReference type="Proteomes" id="UP001430356">
    <property type="component" value="Unassembled WGS sequence"/>
</dbReference>
<keyword evidence="7" id="KW-0648">Protein biosynthesis</keyword>
<evidence type="ECO:0000256" key="12">
    <source>
        <dbReference type="RuleBase" id="RU365068"/>
    </source>
</evidence>
<feature type="compositionally biased region" description="Low complexity" evidence="13">
    <location>
        <begin position="93"/>
        <end position="109"/>
    </location>
</feature>
<evidence type="ECO:0000313" key="17">
    <source>
        <dbReference type="EMBL" id="KAK7200523.1"/>
    </source>
</evidence>
<dbReference type="InterPro" id="IPR014014">
    <property type="entry name" value="RNA_helicase_DEAD_Q_motif"/>
</dbReference>
<dbReference type="SMART" id="SM00490">
    <property type="entry name" value="HELICc"/>
    <property type="match status" value="1"/>
</dbReference>
<evidence type="ECO:0000259" key="15">
    <source>
        <dbReference type="PROSITE" id="PS51194"/>
    </source>
</evidence>
<dbReference type="PANTHER" id="PTHR24031">
    <property type="entry name" value="RNA HELICASE"/>
    <property type="match status" value="1"/>
</dbReference>
<comment type="domain">
    <text evidence="12">The Q motif is unique to and characteristic of the DEAD box family of RNA helicases and controls ATP binding and hydrolysis.</text>
</comment>
<evidence type="ECO:0000313" key="18">
    <source>
        <dbReference type="Proteomes" id="UP001430356"/>
    </source>
</evidence>
<evidence type="ECO:0000259" key="16">
    <source>
        <dbReference type="PROSITE" id="PS51195"/>
    </source>
</evidence>
<keyword evidence="18" id="KW-1185">Reference proteome</keyword>
<feature type="compositionally biased region" description="Basic residues" evidence="13">
    <location>
        <begin position="607"/>
        <end position="616"/>
    </location>
</feature>
<comment type="caution">
    <text evidence="17">The sequence shown here is derived from an EMBL/GenBank/DDBJ whole genome shotgun (WGS) entry which is preliminary data.</text>
</comment>
<dbReference type="SMART" id="SM00487">
    <property type="entry name" value="DEXDc"/>
    <property type="match status" value="1"/>
</dbReference>
<evidence type="ECO:0000256" key="4">
    <source>
        <dbReference type="ARBA" id="ARBA00022806"/>
    </source>
</evidence>
<feature type="region of interest" description="Disordered" evidence="13">
    <location>
        <begin position="588"/>
        <end position="738"/>
    </location>
</feature>
<feature type="domain" description="Helicase C-terminal" evidence="15">
    <location>
        <begin position="807"/>
        <end position="970"/>
    </location>
</feature>
<dbReference type="PROSITE" id="PS51194">
    <property type="entry name" value="HELICASE_CTER"/>
    <property type="match status" value="1"/>
</dbReference>
<proteinExistence type="inferred from homology"/>
<dbReference type="InterPro" id="IPR000629">
    <property type="entry name" value="RNA-helicase_DEAD-box_CS"/>
</dbReference>
<dbReference type="InterPro" id="IPR014001">
    <property type="entry name" value="Helicase_ATP-bd"/>
</dbReference>
<feature type="region of interest" description="Disordered" evidence="13">
    <location>
        <begin position="205"/>
        <end position="232"/>
    </location>
</feature>
<feature type="domain" description="DEAD-box RNA helicase Q" evidence="16">
    <location>
        <begin position="299"/>
        <end position="327"/>
    </location>
</feature>
<dbReference type="InterPro" id="IPR001650">
    <property type="entry name" value="Helicase_C-like"/>
</dbReference>
<keyword evidence="1" id="KW-0396">Initiation factor</keyword>
<dbReference type="PROSITE" id="PS51195">
    <property type="entry name" value="Q_MOTIF"/>
    <property type="match status" value="1"/>
</dbReference>
<evidence type="ECO:0000256" key="9">
    <source>
        <dbReference type="ARBA" id="ARBA00024769"/>
    </source>
</evidence>
<gene>
    <name evidence="17" type="ORF">NESM_000107900</name>
</gene>
<dbReference type="EMBL" id="JAECZO010000006">
    <property type="protein sequence ID" value="KAK7200523.1"/>
    <property type="molecule type" value="Genomic_DNA"/>
</dbReference>
<dbReference type="InterPro" id="IPR027417">
    <property type="entry name" value="P-loop_NTPase"/>
</dbReference>
<evidence type="ECO:0000256" key="11">
    <source>
        <dbReference type="PROSITE-ProRule" id="PRU00552"/>
    </source>
</evidence>
<dbReference type="EC" id="3.6.4.13" evidence="12"/>
<feature type="region of interest" description="Disordered" evidence="13">
    <location>
        <begin position="1064"/>
        <end position="1094"/>
    </location>
</feature>
<dbReference type="GO" id="GO:0003723">
    <property type="term" value="F:RNA binding"/>
    <property type="evidence" value="ECO:0007669"/>
    <property type="project" value="UniProtKB-UniRule"/>
</dbReference>
<feature type="short sequence motif" description="Q motif" evidence="11">
    <location>
        <begin position="299"/>
        <end position="327"/>
    </location>
</feature>
<evidence type="ECO:0000256" key="5">
    <source>
        <dbReference type="ARBA" id="ARBA00022840"/>
    </source>
</evidence>